<dbReference type="EMBL" id="BMAW01000669">
    <property type="protein sequence ID" value="GFS70190.1"/>
    <property type="molecule type" value="Genomic_DNA"/>
</dbReference>
<evidence type="ECO:0000313" key="1">
    <source>
        <dbReference type="EMBL" id="GFS70190.1"/>
    </source>
</evidence>
<protein>
    <submittedName>
        <fullName evidence="1">Uncharacterized protein</fullName>
    </submittedName>
</protein>
<evidence type="ECO:0000313" key="2">
    <source>
        <dbReference type="Proteomes" id="UP000887013"/>
    </source>
</evidence>
<keyword evidence="2" id="KW-1185">Reference proteome</keyword>
<gene>
    <name evidence="1" type="primary">NCL1_24597</name>
    <name evidence="1" type="ORF">NPIL_511191</name>
</gene>
<proteinExistence type="predicted"/>
<dbReference type="InterPro" id="IPR043070">
    <property type="entry name" value="Spidroin_repeat"/>
</dbReference>
<comment type="caution">
    <text evidence="1">The sequence shown here is derived from an EMBL/GenBank/DDBJ whole genome shotgun (WGS) entry which is preliminary data.</text>
</comment>
<dbReference type="Gene3D" id="1.10.274.60">
    <property type="entry name" value="Spidroin, repetitive domain"/>
    <property type="match status" value="1"/>
</dbReference>
<sequence length="236" mass="26058">MISVIFHITGGSLALEAFANSYTTAFVKGFDSDPPIHLPPTIFSPPGLSPSSSPDPRKVESFLLGPAAITFFENFSQAVKSSNILSEIFDLSSATGLQFSQFVKKNCLQDLLKWGVPNAEVAVEFAVQPIAKSMPNLPLPVTVSAYAFSVARFLLSEKILNQANAEKLSLAYAKSFEESAKRIPSTKPDYKFWVLHEGCFDFINSEVEMTPAKGWRLEIYLEVTWMLNAVLFFPGF</sequence>
<dbReference type="OrthoDB" id="6473124at2759"/>
<accession>A0A8X6SZ55</accession>
<name>A0A8X6SZ55_NEPPI</name>
<reference evidence="1" key="1">
    <citation type="submission" date="2020-08" db="EMBL/GenBank/DDBJ databases">
        <title>Multicomponent nature underlies the extraordinary mechanical properties of spider dragline silk.</title>
        <authorList>
            <person name="Kono N."/>
            <person name="Nakamura H."/>
            <person name="Mori M."/>
            <person name="Yoshida Y."/>
            <person name="Ohtoshi R."/>
            <person name="Malay A.D."/>
            <person name="Moran D.A.P."/>
            <person name="Tomita M."/>
            <person name="Numata K."/>
            <person name="Arakawa K."/>
        </authorList>
    </citation>
    <scope>NUCLEOTIDE SEQUENCE</scope>
</reference>
<dbReference type="Proteomes" id="UP000887013">
    <property type="component" value="Unassembled WGS sequence"/>
</dbReference>
<dbReference type="AlphaFoldDB" id="A0A8X6SZ55"/>
<organism evidence="1 2">
    <name type="scientific">Nephila pilipes</name>
    <name type="common">Giant wood spider</name>
    <name type="synonym">Nephila maculata</name>
    <dbReference type="NCBI Taxonomy" id="299642"/>
    <lineage>
        <taxon>Eukaryota</taxon>
        <taxon>Metazoa</taxon>
        <taxon>Ecdysozoa</taxon>
        <taxon>Arthropoda</taxon>
        <taxon>Chelicerata</taxon>
        <taxon>Arachnida</taxon>
        <taxon>Araneae</taxon>
        <taxon>Araneomorphae</taxon>
        <taxon>Entelegynae</taxon>
        <taxon>Araneoidea</taxon>
        <taxon>Nephilidae</taxon>
        <taxon>Nephila</taxon>
    </lineage>
</organism>